<dbReference type="EMBL" id="CP104013">
    <property type="protein sequence ID" value="UYP46826.1"/>
    <property type="molecule type" value="Genomic_DNA"/>
</dbReference>
<keyword evidence="1" id="KW-0472">Membrane</keyword>
<keyword evidence="1" id="KW-1133">Transmembrane helix</keyword>
<evidence type="ECO:0000313" key="2">
    <source>
        <dbReference type="EMBL" id="UYP46826.1"/>
    </source>
</evidence>
<feature type="transmembrane region" description="Helical" evidence="1">
    <location>
        <begin position="100"/>
        <end position="122"/>
    </location>
</feature>
<name>A0ABY6HTI3_9ARCH</name>
<feature type="transmembrane region" description="Helical" evidence="1">
    <location>
        <begin position="142"/>
        <end position="161"/>
    </location>
</feature>
<protein>
    <submittedName>
        <fullName evidence="2">Uncharacterized protein</fullName>
    </submittedName>
</protein>
<gene>
    <name evidence="2" type="ORF">NEF87_003111</name>
</gene>
<feature type="transmembrane region" description="Helical" evidence="1">
    <location>
        <begin position="12"/>
        <end position="31"/>
    </location>
</feature>
<sequence>MEKKFKIQKILLSLTGCIGFISVLTPVMFHVSPNYLYHFWAFGLVFGSALRSDEVVVYSNFQTEFLIPALFAVIVILVGCGLIFKSTFKISSRNDFNGKLAIIGGILMISTPVLLLAIWYLLHILDRGYSIFWGPSDFTPSFSIYIQFFAGMSALILSLFMKKKKRPFKKN</sequence>
<accession>A0ABY6HTI3</accession>
<keyword evidence="3" id="KW-1185">Reference proteome</keyword>
<proteinExistence type="predicted"/>
<evidence type="ECO:0000256" key="1">
    <source>
        <dbReference type="SAM" id="Phobius"/>
    </source>
</evidence>
<keyword evidence="1" id="KW-0812">Transmembrane</keyword>
<feature type="transmembrane region" description="Helical" evidence="1">
    <location>
        <begin position="65"/>
        <end position="88"/>
    </location>
</feature>
<organism evidence="2 3">
    <name type="scientific">Candidatus Lokiarchaeum ossiferum</name>
    <dbReference type="NCBI Taxonomy" id="2951803"/>
    <lineage>
        <taxon>Archaea</taxon>
        <taxon>Promethearchaeati</taxon>
        <taxon>Promethearchaeota</taxon>
        <taxon>Promethearchaeia</taxon>
        <taxon>Promethearchaeales</taxon>
        <taxon>Promethearchaeaceae</taxon>
        <taxon>Candidatus Lokiarchaeum</taxon>
    </lineage>
</organism>
<dbReference type="Proteomes" id="UP001208689">
    <property type="component" value="Chromosome"/>
</dbReference>
<evidence type="ECO:0000313" key="3">
    <source>
        <dbReference type="Proteomes" id="UP001208689"/>
    </source>
</evidence>
<reference evidence="2" key="1">
    <citation type="submission" date="2022-09" db="EMBL/GenBank/DDBJ databases">
        <title>Actin cytoskeleton and complex cell architecture in an #Asgard archaeon.</title>
        <authorList>
            <person name="Ponce Toledo R.I."/>
            <person name="Schleper C."/>
            <person name="Rodrigues Oliveira T."/>
            <person name="Wollweber F."/>
            <person name="Xu J."/>
            <person name="Rittmann S."/>
            <person name="Klingl A."/>
            <person name="Pilhofer M."/>
        </authorList>
    </citation>
    <scope>NUCLEOTIDE SEQUENCE</scope>
    <source>
        <strain evidence="2">B-35</strain>
    </source>
</reference>